<accession>A0A914S5F4</accession>
<protein>
    <submittedName>
        <fullName evidence="2">Uncharacterized protein</fullName>
    </submittedName>
</protein>
<keyword evidence="1" id="KW-1185">Reference proteome</keyword>
<name>A0A914S5F4_PAREQ</name>
<dbReference type="WBParaSite" id="PEQ_0000947101-mRNA-1">
    <property type="protein sequence ID" value="PEQ_0000947101-mRNA-1"/>
    <property type="gene ID" value="PEQ_0000947101"/>
</dbReference>
<dbReference type="Proteomes" id="UP000887564">
    <property type="component" value="Unplaced"/>
</dbReference>
<proteinExistence type="predicted"/>
<reference evidence="2" key="1">
    <citation type="submission" date="2022-11" db="UniProtKB">
        <authorList>
            <consortium name="WormBaseParasite"/>
        </authorList>
    </citation>
    <scope>IDENTIFICATION</scope>
</reference>
<evidence type="ECO:0000313" key="2">
    <source>
        <dbReference type="WBParaSite" id="PEQ_0000947101-mRNA-1"/>
    </source>
</evidence>
<sequence>MSPACRLAVSICVGSPPKHRTCLLKAPSQTKRTTRKEALTKLKHPSHERRRFQYEKLASNISHPRCLQCSSHSFSDIVRCVQQAGRHFCSKTVPPRKLRKCVAHEA</sequence>
<dbReference type="AlphaFoldDB" id="A0A914S5F4"/>
<evidence type="ECO:0000313" key="1">
    <source>
        <dbReference type="Proteomes" id="UP000887564"/>
    </source>
</evidence>
<organism evidence="1 2">
    <name type="scientific">Parascaris equorum</name>
    <name type="common">Equine roundworm</name>
    <dbReference type="NCBI Taxonomy" id="6256"/>
    <lineage>
        <taxon>Eukaryota</taxon>
        <taxon>Metazoa</taxon>
        <taxon>Ecdysozoa</taxon>
        <taxon>Nematoda</taxon>
        <taxon>Chromadorea</taxon>
        <taxon>Rhabditida</taxon>
        <taxon>Spirurina</taxon>
        <taxon>Ascaridomorpha</taxon>
        <taxon>Ascaridoidea</taxon>
        <taxon>Ascarididae</taxon>
        <taxon>Parascaris</taxon>
    </lineage>
</organism>